<dbReference type="Proteomes" id="UP001276902">
    <property type="component" value="Unassembled WGS sequence"/>
</dbReference>
<sequence>MNYLEEHKKIFGCDKPIIGCLHLLPLPGTPYYNEETTIEKNIERLKHDAAILMENGVDAVVFANEGDRPYLTSVGPEVIAAYVRVVTEVLPMIHVPYGCGCLIDPIATLAIAKAIGAKFIRTYVTNSYEGTFGHQEFCPAEVFRYRHQIDADDVHVYTYFDAHAGVCLDTRPIEAQISSGLAALPISGILVGGPRAGLPPETSAFANVKKAFPEIPLILGSGANKDNIADLMPYCDGLIVGTTTKRDQYLYNEMDPERAKEFIAAAKAARK</sequence>
<evidence type="ECO:0000256" key="1">
    <source>
        <dbReference type="ARBA" id="ARBA00006007"/>
    </source>
</evidence>
<dbReference type="Proteomes" id="UP000247612">
    <property type="component" value="Unassembled WGS sequence"/>
</dbReference>
<dbReference type="GeneID" id="94441763"/>
<reference evidence="3 4" key="1">
    <citation type="submission" date="2018-05" db="EMBL/GenBank/DDBJ databases">
        <title>Genomic Encyclopedia of Type Strains, Phase IV (KMG-IV): sequencing the most valuable type-strain genomes for metagenomic binning, comparative biology and taxonomic classification.</title>
        <authorList>
            <person name="Goeker M."/>
        </authorList>
    </citation>
    <scope>NUCLEOTIDE SEQUENCE [LARGE SCALE GENOMIC DNA]</scope>
    <source>
        <strain evidence="3 4">JC118</strain>
    </source>
</reference>
<gene>
    <name evidence="3" type="ORF">DES51_11830</name>
    <name evidence="2" type="ORF">MQE39_14025</name>
</gene>
<dbReference type="RefSeq" id="WP_022939433.1">
    <property type="nucleotide sequence ID" value="NZ_BAABZA010000004.1"/>
</dbReference>
<dbReference type="PANTHER" id="PTHR21381:SF3">
    <property type="entry name" value="SGC REGION PROTEIN SGCQ-RELATED"/>
    <property type="match status" value="1"/>
</dbReference>
<dbReference type="AlphaFoldDB" id="A0A318KK16"/>
<reference evidence="2" key="2">
    <citation type="submission" date="2022-03" db="EMBL/GenBank/DDBJ databases">
        <title>First case of bacteraemia caused by Dielma fastidiosa in a patient hospitalised with diverticulitis.</title>
        <authorList>
            <person name="Forman-Ankjaer B."/>
            <person name="Hvid-Jensen F."/>
            <person name="Kobel C.M."/>
            <person name="Greve T."/>
        </authorList>
    </citation>
    <scope>NUCLEOTIDE SEQUENCE</scope>
    <source>
        <strain evidence="2">AUH_DF_2021</strain>
    </source>
</reference>
<protein>
    <submittedName>
        <fullName evidence="2">BtpA/SgcQ family protein</fullName>
    </submittedName>
</protein>
<dbReference type="PIRSF" id="PIRSF005956">
    <property type="entry name" value="BtpA"/>
    <property type="match status" value="1"/>
</dbReference>
<dbReference type="SUPFAM" id="SSF51366">
    <property type="entry name" value="Ribulose-phoshate binding barrel"/>
    <property type="match status" value="1"/>
</dbReference>
<dbReference type="STRING" id="1034346.GCA_000313565_03154"/>
<accession>A0A318KK16</accession>
<proteinExistence type="inferred from homology"/>
<dbReference type="EMBL" id="JALDAW010000022">
    <property type="protein sequence ID" value="MDY5169233.1"/>
    <property type="molecule type" value="Genomic_DNA"/>
</dbReference>
<dbReference type="OrthoDB" id="9791357at2"/>
<evidence type="ECO:0000313" key="3">
    <source>
        <dbReference type="EMBL" id="PXX75300.1"/>
    </source>
</evidence>
<dbReference type="NCBIfam" id="TIGR00259">
    <property type="entry name" value="thylakoid_BtpA"/>
    <property type="match status" value="1"/>
</dbReference>
<name>A0A318KK16_9FIRM</name>
<evidence type="ECO:0000313" key="4">
    <source>
        <dbReference type="Proteomes" id="UP000247612"/>
    </source>
</evidence>
<comment type="similarity">
    <text evidence="1">Belongs to the BtpA family.</text>
</comment>
<dbReference type="Pfam" id="PF03437">
    <property type="entry name" value="BtpA"/>
    <property type="match status" value="1"/>
</dbReference>
<dbReference type="InterPro" id="IPR011060">
    <property type="entry name" value="RibuloseP-bd_barrel"/>
</dbReference>
<keyword evidence="4" id="KW-1185">Reference proteome</keyword>
<organism evidence="3 4">
    <name type="scientific">Dielma fastidiosa</name>
    <dbReference type="NCBI Taxonomy" id="1034346"/>
    <lineage>
        <taxon>Bacteria</taxon>
        <taxon>Bacillati</taxon>
        <taxon>Bacillota</taxon>
        <taxon>Erysipelotrichia</taxon>
        <taxon>Erysipelotrichales</taxon>
        <taxon>Erysipelotrichaceae</taxon>
        <taxon>Dielma</taxon>
    </lineage>
</organism>
<evidence type="ECO:0000313" key="2">
    <source>
        <dbReference type="EMBL" id="MDY5169233.1"/>
    </source>
</evidence>
<comment type="caution">
    <text evidence="3">The sequence shown here is derived from an EMBL/GenBank/DDBJ whole genome shotgun (WGS) entry which is preliminary data.</text>
</comment>
<dbReference type="InterPro" id="IPR005137">
    <property type="entry name" value="BtpA"/>
</dbReference>
<dbReference type="EMBL" id="QJKH01000018">
    <property type="protein sequence ID" value="PXX75300.1"/>
    <property type="molecule type" value="Genomic_DNA"/>
</dbReference>
<dbReference type="PANTHER" id="PTHR21381">
    <property type="entry name" value="ZGC:162297"/>
    <property type="match status" value="1"/>
</dbReference>